<proteinExistence type="predicted"/>
<evidence type="ECO:0000313" key="2">
    <source>
        <dbReference type="Proteomes" id="UP001150603"/>
    </source>
</evidence>
<gene>
    <name evidence="1" type="primary">PRD1_1</name>
    <name evidence="1" type="ORF">FBU59_002962</name>
</gene>
<keyword evidence="2" id="KW-1185">Reference proteome</keyword>
<dbReference type="Proteomes" id="UP001150603">
    <property type="component" value="Unassembled WGS sequence"/>
</dbReference>
<comment type="caution">
    <text evidence="1">The sequence shown here is derived from an EMBL/GenBank/DDBJ whole genome shotgun (WGS) entry which is preliminary data.</text>
</comment>
<organism evidence="1 2">
    <name type="scientific">Linderina macrospora</name>
    <dbReference type="NCBI Taxonomy" id="4868"/>
    <lineage>
        <taxon>Eukaryota</taxon>
        <taxon>Fungi</taxon>
        <taxon>Fungi incertae sedis</taxon>
        <taxon>Zoopagomycota</taxon>
        <taxon>Kickxellomycotina</taxon>
        <taxon>Kickxellomycetes</taxon>
        <taxon>Kickxellales</taxon>
        <taxon>Kickxellaceae</taxon>
        <taxon>Linderina</taxon>
    </lineage>
</organism>
<name>A0ACC1J9P8_9FUNG</name>
<keyword evidence="1" id="KW-0378">Hydrolase</keyword>
<dbReference type="EMBL" id="JANBPW010001750">
    <property type="protein sequence ID" value="KAJ1943262.1"/>
    <property type="molecule type" value="Genomic_DNA"/>
</dbReference>
<accession>A0ACC1J9P8</accession>
<sequence length="439" mass="49886">MFVTSDRRGQPSVPLIRQAAQLRLQAAQLLGYKTNSEFAHEICMAGNPANVHDFESKLLDRLAIAGDREIAELSELKRQDPDDSTGDGKVYAWDVQFYLNRLKQTRYNVDESAIRPYLPTVHVIDQILRFYEHLLHVHVKKVQIPVWHESVDAYEVSDDEFGFLGHIYIDAYPRANKENHPCTMPLRSGFLCADGESRESPAAILITNVSKGSDTQPSLMSHNDLRVVLHELGHVFHVICLRSSYAMFSLMSIEFDFIEAPSQMLENWVWQPEILKRFSKHHVTGQPLPDDLSQAIIAARNVGVPIDGLRRMYQSAFDQAIHNASENVESVDVAQLYSDLRKQIGRLDTGDLVLPAVGIFHHMMSGYDSRFYVYMWGMVFSADMFAQRFAKEGIDNPDTGRDYRREILQPGPTRDAAESLRRFLGREPSDAAFFAALNV</sequence>
<dbReference type="EC" id="3.4.24.37" evidence="1"/>
<protein>
    <submittedName>
        <fullName evidence="1">Metalloendopeptidase</fullName>
        <ecNumber evidence="1">3.4.24.37</ecNumber>
    </submittedName>
</protein>
<evidence type="ECO:0000313" key="1">
    <source>
        <dbReference type="EMBL" id="KAJ1943262.1"/>
    </source>
</evidence>
<reference evidence="1" key="1">
    <citation type="submission" date="2022-07" db="EMBL/GenBank/DDBJ databases">
        <title>Phylogenomic reconstructions and comparative analyses of Kickxellomycotina fungi.</title>
        <authorList>
            <person name="Reynolds N.K."/>
            <person name="Stajich J.E."/>
            <person name="Barry K."/>
            <person name="Grigoriev I.V."/>
            <person name="Crous P."/>
            <person name="Smith M.E."/>
        </authorList>
    </citation>
    <scope>NUCLEOTIDE SEQUENCE</scope>
    <source>
        <strain evidence="1">NRRL 5244</strain>
    </source>
</reference>